<evidence type="ECO:0000256" key="1">
    <source>
        <dbReference type="ARBA" id="ARBA00001974"/>
    </source>
</evidence>
<dbReference type="EMBL" id="JSYZ01000016">
    <property type="protein sequence ID" value="KPA89293.1"/>
    <property type="molecule type" value="Genomic_DNA"/>
</dbReference>
<evidence type="ECO:0000256" key="6">
    <source>
        <dbReference type="ARBA" id="ARBA00022857"/>
    </source>
</evidence>
<dbReference type="Proteomes" id="UP000037931">
    <property type="component" value="Unassembled WGS sequence"/>
</dbReference>
<keyword evidence="6" id="KW-0521">NADP</keyword>
<keyword evidence="7" id="KW-0560">Oxidoreductase</keyword>
<evidence type="ECO:0000256" key="4">
    <source>
        <dbReference type="ARBA" id="ARBA00022630"/>
    </source>
</evidence>
<evidence type="ECO:0000313" key="8">
    <source>
        <dbReference type="EMBL" id="KPA89293.1"/>
    </source>
</evidence>
<dbReference type="RefSeq" id="WP_054063659.1">
    <property type="nucleotide sequence ID" value="NZ_JSYZ01000016.1"/>
</dbReference>
<proteinExistence type="inferred from homology"/>
<comment type="pathway">
    <text evidence="2">Siderophore biosynthesis.</text>
</comment>
<dbReference type="PANTHER" id="PTHR42802">
    <property type="entry name" value="MONOOXYGENASE"/>
    <property type="match status" value="1"/>
</dbReference>
<evidence type="ECO:0000256" key="3">
    <source>
        <dbReference type="ARBA" id="ARBA00007588"/>
    </source>
</evidence>
<dbReference type="InterPro" id="IPR036188">
    <property type="entry name" value="FAD/NAD-bd_sf"/>
</dbReference>
<dbReference type="PANTHER" id="PTHR42802:SF1">
    <property type="entry name" value="L-ORNITHINE N(5)-MONOOXYGENASE"/>
    <property type="match status" value="1"/>
</dbReference>
<organism evidence="8 9">
    <name type="scientific">Pseudomonas asplenii</name>
    <dbReference type="NCBI Taxonomy" id="53407"/>
    <lineage>
        <taxon>Bacteria</taxon>
        <taxon>Pseudomonadati</taxon>
        <taxon>Pseudomonadota</taxon>
        <taxon>Gammaproteobacteria</taxon>
        <taxon>Pseudomonadales</taxon>
        <taxon>Pseudomonadaceae</taxon>
        <taxon>Pseudomonas</taxon>
    </lineage>
</organism>
<dbReference type="AlphaFoldDB" id="A0A0M9GEP9"/>
<dbReference type="SUPFAM" id="SSF51905">
    <property type="entry name" value="FAD/NAD(P)-binding domain"/>
    <property type="match status" value="2"/>
</dbReference>
<dbReference type="GO" id="GO:0004497">
    <property type="term" value="F:monooxygenase activity"/>
    <property type="evidence" value="ECO:0007669"/>
    <property type="project" value="UniProtKB-KW"/>
</dbReference>
<comment type="caution">
    <text evidence="8">The sequence shown here is derived from an EMBL/GenBank/DDBJ whole genome shotgun (WGS) entry which is preliminary data.</text>
</comment>
<keyword evidence="8" id="KW-0503">Monooxygenase</keyword>
<evidence type="ECO:0000256" key="7">
    <source>
        <dbReference type="ARBA" id="ARBA00023002"/>
    </source>
</evidence>
<accession>A0A0M9GEP9</accession>
<comment type="cofactor">
    <cofactor evidence="1">
        <name>FAD</name>
        <dbReference type="ChEBI" id="CHEBI:57692"/>
    </cofactor>
</comment>
<dbReference type="Pfam" id="PF13434">
    <property type="entry name" value="Lys_Orn_oxgnase"/>
    <property type="match status" value="1"/>
</dbReference>
<dbReference type="Gene3D" id="3.50.50.60">
    <property type="entry name" value="FAD/NAD(P)-binding domain"/>
    <property type="match status" value="1"/>
</dbReference>
<dbReference type="STRING" id="50340.PF66_04144"/>
<keyword evidence="4" id="KW-0285">Flavoprotein</keyword>
<name>A0A0M9GEP9_9PSED</name>
<comment type="similarity">
    <text evidence="3">Belongs to the lysine N(6)-hydroxylase/L-ornithine N(5)-oxygenase family.</text>
</comment>
<sequence length="438" mass="48688">MKTYDLIGIGIGPFNLSLAALAEPTGLDTLFLDKRDAFAWHPGMLVSNGQLQVSPLKDCVTLAAPTSRYSFLNYLAEHRRLYSFINKGGACTSRKEFADYYGWVARQLSNLRFAQEVLDVVECNDGYTVVTAEQSYHARAVAIGVGISPRVPECARPWLGDAIYHVADFLHREALRPGEQVLVVGGGQSGAETVEQLLGTPALGGFTWVTSRSNLFAMDDNAFVNEAFCPAYNQRFQNLPMAQRSHAVQQERLTSDGISADLCNRLYEQLYERRVGQEPRPPIDILQAAVLDGLEPDGRRWRARLRSLSSGSQRTLVVDRVILATGFQPCPQPYVDALLAKARRDSGLPLIDANYCVQFATPMPGPVYLQNRSLVQHGLQSVNLSMVAYRNSRILNDLLGYEYFQAEPDTPMFSHLDALPEAPARHLEPRHALSLVQY</sequence>
<dbReference type="InterPro" id="IPR025700">
    <property type="entry name" value="Lys/Orn_oxygenase"/>
</dbReference>
<keyword evidence="9" id="KW-1185">Reference proteome</keyword>
<evidence type="ECO:0000313" key="9">
    <source>
        <dbReference type="Proteomes" id="UP000037931"/>
    </source>
</evidence>
<evidence type="ECO:0000256" key="2">
    <source>
        <dbReference type="ARBA" id="ARBA00004924"/>
    </source>
</evidence>
<dbReference type="OrthoDB" id="7527071at2"/>
<reference evidence="8 9" key="1">
    <citation type="journal article" date="2015" name="PLoS ONE">
        <title>Rice-Infecting Pseudomonas Genomes Are Highly Accessorized and Harbor Multiple Putative Virulence Mechanisms to Cause Sheath Brown Rot.</title>
        <authorList>
            <person name="Quibod I.L."/>
            <person name="Grande G."/>
            <person name="Oreiro E.G."/>
            <person name="Borja F.N."/>
            <person name="Dossa G.S."/>
            <person name="Mauleon R."/>
            <person name="Cruz C.V."/>
            <person name="Oliva R."/>
        </authorList>
    </citation>
    <scope>NUCLEOTIDE SEQUENCE [LARGE SCALE GENOMIC DNA]</scope>
    <source>
        <strain evidence="8 9">IRRI 6609</strain>
    </source>
</reference>
<keyword evidence="5" id="KW-0274">FAD</keyword>
<gene>
    <name evidence="8" type="ORF">PF66_04144</name>
</gene>
<evidence type="ECO:0000256" key="5">
    <source>
        <dbReference type="ARBA" id="ARBA00022827"/>
    </source>
</evidence>
<protein>
    <submittedName>
        <fullName evidence="8">Lysine/ornithine N-monooxygenase</fullName>
    </submittedName>
</protein>
<dbReference type="PATRIC" id="fig|50340.43.peg.1447"/>